<evidence type="ECO:0000256" key="1">
    <source>
        <dbReference type="SAM" id="Phobius"/>
    </source>
</evidence>
<keyword evidence="1" id="KW-1133">Transmembrane helix</keyword>
<sequence length="65" mass="7451">MLVYGSSYSSFQTMEHYGVCCMFSFILYLLVQLHMFLHYVQITTPLNSDHAASFACFISIISTKL</sequence>
<proteinExistence type="predicted"/>
<gene>
    <name evidence="2" type="ORF">NC653_039928</name>
</gene>
<name>A0AAD6PR71_9ROSI</name>
<evidence type="ECO:0000313" key="3">
    <source>
        <dbReference type="Proteomes" id="UP001164929"/>
    </source>
</evidence>
<dbReference type="Proteomes" id="UP001164929">
    <property type="component" value="Chromosome 18"/>
</dbReference>
<accession>A0AAD6PR71</accession>
<organism evidence="2 3">
    <name type="scientific">Populus alba x Populus x berolinensis</name>
    <dbReference type="NCBI Taxonomy" id="444605"/>
    <lineage>
        <taxon>Eukaryota</taxon>
        <taxon>Viridiplantae</taxon>
        <taxon>Streptophyta</taxon>
        <taxon>Embryophyta</taxon>
        <taxon>Tracheophyta</taxon>
        <taxon>Spermatophyta</taxon>
        <taxon>Magnoliopsida</taxon>
        <taxon>eudicotyledons</taxon>
        <taxon>Gunneridae</taxon>
        <taxon>Pentapetalae</taxon>
        <taxon>rosids</taxon>
        <taxon>fabids</taxon>
        <taxon>Malpighiales</taxon>
        <taxon>Salicaceae</taxon>
        <taxon>Saliceae</taxon>
        <taxon>Populus</taxon>
    </lineage>
</organism>
<dbReference type="AlphaFoldDB" id="A0AAD6PR71"/>
<protein>
    <submittedName>
        <fullName evidence="2">Uncharacterized protein</fullName>
    </submittedName>
</protein>
<evidence type="ECO:0000313" key="2">
    <source>
        <dbReference type="EMBL" id="KAJ6958120.1"/>
    </source>
</evidence>
<keyword evidence="3" id="KW-1185">Reference proteome</keyword>
<keyword evidence="1" id="KW-0472">Membrane</keyword>
<feature type="transmembrane region" description="Helical" evidence="1">
    <location>
        <begin position="16"/>
        <end position="37"/>
    </location>
</feature>
<keyword evidence="1" id="KW-0812">Transmembrane</keyword>
<reference evidence="2 3" key="1">
    <citation type="journal article" date="2023" name="Mol. Ecol. Resour.">
        <title>Chromosome-level genome assembly of a triploid poplar Populus alba 'Berolinensis'.</title>
        <authorList>
            <person name="Chen S."/>
            <person name="Yu Y."/>
            <person name="Wang X."/>
            <person name="Wang S."/>
            <person name="Zhang T."/>
            <person name="Zhou Y."/>
            <person name="He R."/>
            <person name="Meng N."/>
            <person name="Wang Y."/>
            <person name="Liu W."/>
            <person name="Liu Z."/>
            <person name="Liu J."/>
            <person name="Guo Q."/>
            <person name="Huang H."/>
            <person name="Sederoff R.R."/>
            <person name="Wang G."/>
            <person name="Qu G."/>
            <person name="Chen S."/>
        </authorList>
    </citation>
    <scope>NUCLEOTIDE SEQUENCE [LARGE SCALE GENOMIC DNA]</scope>
    <source>
        <strain evidence="2">SC-2020</strain>
    </source>
</reference>
<dbReference type="EMBL" id="JAQIZT010000018">
    <property type="protein sequence ID" value="KAJ6958120.1"/>
    <property type="molecule type" value="Genomic_DNA"/>
</dbReference>
<comment type="caution">
    <text evidence="2">The sequence shown here is derived from an EMBL/GenBank/DDBJ whole genome shotgun (WGS) entry which is preliminary data.</text>
</comment>